<sequence>MNFLYSRLGRKGHVRGRPVGTKRRHRVRRSVESVRNEIGDVLFRRAYRMSFESFETLHKLLLPALTRVHQKLMEKASAQRREKRRLQGTRTRLAPRTKWKRFVHNGRIDTTVRLAIALRFFAGGSIYDMAPLYGVSRTDGFSSVWMVVEAIHQTTDLNLVFPDNHDDQRQVAREFSN</sequence>
<protein>
    <submittedName>
        <fullName evidence="1">Uncharacterized protein</fullName>
    </submittedName>
</protein>
<accession>A0A9K3PL26</accession>
<organism evidence="1 2">
    <name type="scientific">Nitzschia inconspicua</name>
    <dbReference type="NCBI Taxonomy" id="303405"/>
    <lineage>
        <taxon>Eukaryota</taxon>
        <taxon>Sar</taxon>
        <taxon>Stramenopiles</taxon>
        <taxon>Ochrophyta</taxon>
        <taxon>Bacillariophyta</taxon>
        <taxon>Bacillariophyceae</taxon>
        <taxon>Bacillariophycidae</taxon>
        <taxon>Bacillariales</taxon>
        <taxon>Bacillariaceae</taxon>
        <taxon>Nitzschia</taxon>
    </lineage>
</organism>
<keyword evidence="2" id="KW-1185">Reference proteome</keyword>
<reference evidence="1" key="2">
    <citation type="submission" date="2021-04" db="EMBL/GenBank/DDBJ databases">
        <authorList>
            <person name="Podell S."/>
        </authorList>
    </citation>
    <scope>NUCLEOTIDE SEQUENCE</scope>
    <source>
        <strain evidence="1">Hildebrandi</strain>
    </source>
</reference>
<comment type="caution">
    <text evidence="1">The sequence shown here is derived from an EMBL/GenBank/DDBJ whole genome shotgun (WGS) entry which is preliminary data.</text>
</comment>
<name>A0A9K3PL26_9STRA</name>
<gene>
    <name evidence="1" type="ORF">IV203_011496</name>
</gene>
<dbReference type="EMBL" id="JAGRRH010000019">
    <property type="protein sequence ID" value="KAG7348899.1"/>
    <property type="molecule type" value="Genomic_DNA"/>
</dbReference>
<dbReference type="AlphaFoldDB" id="A0A9K3PL26"/>
<evidence type="ECO:0000313" key="1">
    <source>
        <dbReference type="EMBL" id="KAG7348899.1"/>
    </source>
</evidence>
<reference evidence="1" key="1">
    <citation type="journal article" date="2021" name="Sci. Rep.">
        <title>Diploid genomic architecture of Nitzschia inconspicua, an elite biomass production diatom.</title>
        <authorList>
            <person name="Oliver A."/>
            <person name="Podell S."/>
            <person name="Pinowska A."/>
            <person name="Traller J.C."/>
            <person name="Smith S.R."/>
            <person name="McClure R."/>
            <person name="Beliaev A."/>
            <person name="Bohutskyi P."/>
            <person name="Hill E.A."/>
            <person name="Rabines A."/>
            <person name="Zheng H."/>
            <person name="Allen L.Z."/>
            <person name="Kuo A."/>
            <person name="Grigoriev I.V."/>
            <person name="Allen A.E."/>
            <person name="Hazlebeck D."/>
            <person name="Allen E.E."/>
        </authorList>
    </citation>
    <scope>NUCLEOTIDE SEQUENCE</scope>
    <source>
        <strain evidence="1">Hildebrandi</strain>
    </source>
</reference>
<evidence type="ECO:0000313" key="2">
    <source>
        <dbReference type="Proteomes" id="UP000693970"/>
    </source>
</evidence>
<dbReference type="Proteomes" id="UP000693970">
    <property type="component" value="Unassembled WGS sequence"/>
</dbReference>
<proteinExistence type="predicted"/>